<dbReference type="Proteomes" id="UP001143370">
    <property type="component" value="Unassembled WGS sequence"/>
</dbReference>
<dbReference type="AlphaFoldDB" id="A0A9W6J9L3"/>
<dbReference type="EMBL" id="BSFJ01000014">
    <property type="protein sequence ID" value="GLK72381.1"/>
    <property type="molecule type" value="Genomic_DNA"/>
</dbReference>
<accession>A0A9W6J9L3</accession>
<organism evidence="2 3">
    <name type="scientific">Ancylobacter dichloromethanicus</name>
    <dbReference type="NCBI Taxonomy" id="518825"/>
    <lineage>
        <taxon>Bacteria</taxon>
        <taxon>Pseudomonadati</taxon>
        <taxon>Pseudomonadota</taxon>
        <taxon>Alphaproteobacteria</taxon>
        <taxon>Hyphomicrobiales</taxon>
        <taxon>Xanthobacteraceae</taxon>
        <taxon>Ancylobacter</taxon>
    </lineage>
</organism>
<feature type="region of interest" description="Disordered" evidence="1">
    <location>
        <begin position="1"/>
        <end position="24"/>
    </location>
</feature>
<keyword evidence="3" id="KW-1185">Reference proteome</keyword>
<sequence length="61" mass="6849">MKNLAHSASFHSCEKTAPSKPGIKHTLRNRRRTIAQTARDVALTMDFAFLLDPERKLLSIG</sequence>
<protein>
    <submittedName>
        <fullName evidence="2">Uncharacterized protein</fullName>
    </submittedName>
</protein>
<proteinExistence type="predicted"/>
<comment type="caution">
    <text evidence="2">The sequence shown here is derived from an EMBL/GenBank/DDBJ whole genome shotgun (WGS) entry which is preliminary data.</text>
</comment>
<reference evidence="2" key="1">
    <citation type="journal article" date="2014" name="Int. J. Syst. Evol. Microbiol.">
        <title>Complete genome sequence of Corynebacterium casei LMG S-19264T (=DSM 44701T), isolated from a smear-ripened cheese.</title>
        <authorList>
            <consortium name="US DOE Joint Genome Institute (JGI-PGF)"/>
            <person name="Walter F."/>
            <person name="Albersmeier A."/>
            <person name="Kalinowski J."/>
            <person name="Ruckert C."/>
        </authorList>
    </citation>
    <scope>NUCLEOTIDE SEQUENCE</scope>
    <source>
        <strain evidence="2">VKM B-2484</strain>
    </source>
</reference>
<evidence type="ECO:0000313" key="3">
    <source>
        <dbReference type="Proteomes" id="UP001143370"/>
    </source>
</evidence>
<gene>
    <name evidence="2" type="ORF">GCM10017643_24970</name>
</gene>
<evidence type="ECO:0000313" key="2">
    <source>
        <dbReference type="EMBL" id="GLK72381.1"/>
    </source>
</evidence>
<dbReference type="RefSeq" id="WP_417281791.1">
    <property type="nucleotide sequence ID" value="NZ_JAHBGC010000047.1"/>
</dbReference>
<evidence type="ECO:0000256" key="1">
    <source>
        <dbReference type="SAM" id="MobiDB-lite"/>
    </source>
</evidence>
<name>A0A9W6J9L3_9HYPH</name>
<reference evidence="2" key="2">
    <citation type="submission" date="2023-01" db="EMBL/GenBank/DDBJ databases">
        <authorList>
            <person name="Sun Q."/>
            <person name="Evtushenko L."/>
        </authorList>
    </citation>
    <scope>NUCLEOTIDE SEQUENCE</scope>
    <source>
        <strain evidence="2">VKM B-2484</strain>
    </source>
</reference>